<feature type="compositionally biased region" description="Polar residues" evidence="1">
    <location>
        <begin position="773"/>
        <end position="793"/>
    </location>
</feature>
<feature type="region of interest" description="Disordered" evidence="1">
    <location>
        <begin position="1294"/>
        <end position="1317"/>
    </location>
</feature>
<evidence type="ECO:0000313" key="3">
    <source>
        <dbReference type="EMBL" id="SYZ63023.1"/>
    </source>
</evidence>
<feature type="region of interest" description="Disordered" evidence="1">
    <location>
        <begin position="721"/>
        <end position="752"/>
    </location>
</feature>
<feature type="region of interest" description="Disordered" evidence="1">
    <location>
        <begin position="238"/>
        <end position="299"/>
    </location>
</feature>
<feature type="region of interest" description="Disordered" evidence="1">
    <location>
        <begin position="171"/>
        <end position="207"/>
    </location>
</feature>
<feature type="compositionally biased region" description="Low complexity" evidence="1">
    <location>
        <begin position="808"/>
        <end position="819"/>
    </location>
</feature>
<feature type="compositionally biased region" description="Basic and acidic residues" evidence="1">
    <location>
        <begin position="171"/>
        <end position="184"/>
    </location>
</feature>
<feature type="region of interest" description="Disordered" evidence="1">
    <location>
        <begin position="773"/>
        <end position="819"/>
    </location>
</feature>
<protein>
    <submittedName>
        <fullName evidence="3">Hypothetical_protein</fullName>
    </submittedName>
</protein>
<feature type="transmembrane region" description="Helical" evidence="2">
    <location>
        <begin position="1837"/>
        <end position="1857"/>
    </location>
</feature>
<feature type="compositionally biased region" description="Polar residues" evidence="1">
    <location>
        <begin position="1771"/>
        <end position="1784"/>
    </location>
</feature>
<evidence type="ECO:0000256" key="1">
    <source>
        <dbReference type="SAM" id="MobiDB-lite"/>
    </source>
</evidence>
<organism evidence="3 4">
    <name type="scientific">Leishmania braziliensis MHOM/BR/75/M2904</name>
    <dbReference type="NCBI Taxonomy" id="420245"/>
    <lineage>
        <taxon>Eukaryota</taxon>
        <taxon>Discoba</taxon>
        <taxon>Euglenozoa</taxon>
        <taxon>Kinetoplastea</taxon>
        <taxon>Metakinetoplastina</taxon>
        <taxon>Trypanosomatida</taxon>
        <taxon>Trypanosomatidae</taxon>
        <taxon>Leishmaniinae</taxon>
        <taxon>Leishmania</taxon>
        <taxon>Leishmania braziliensis species complex</taxon>
    </lineage>
</organism>
<proteinExistence type="predicted"/>
<dbReference type="Proteomes" id="UP000319462">
    <property type="component" value="Chromosome 7"/>
</dbReference>
<keyword evidence="2" id="KW-0812">Transmembrane</keyword>
<reference evidence="3 4" key="1">
    <citation type="submission" date="2018-09" db="EMBL/GenBank/DDBJ databases">
        <authorList>
            <person name="Peiro R."/>
            <person name="Begona"/>
            <person name="Cbmso G."/>
            <person name="Lopez M."/>
            <person name="Gonzalez S."/>
        </authorList>
    </citation>
    <scope>NUCLEOTIDE SEQUENCE [LARGE SCALE GENOMIC DNA]</scope>
</reference>
<feature type="compositionally biased region" description="Polar residues" evidence="1">
    <location>
        <begin position="1735"/>
        <end position="1744"/>
    </location>
</feature>
<evidence type="ECO:0000256" key="2">
    <source>
        <dbReference type="SAM" id="Phobius"/>
    </source>
</evidence>
<accession>A0A3P3YYG8</accession>
<feature type="compositionally biased region" description="Low complexity" evidence="1">
    <location>
        <begin position="1753"/>
        <end position="1766"/>
    </location>
</feature>
<feature type="region of interest" description="Disordered" evidence="1">
    <location>
        <begin position="864"/>
        <end position="921"/>
    </location>
</feature>
<sequence length="1858" mass="195407">MPLISVRPEPPGADGICVRRARSLSSRRAAAAAASAQPSTVTGTPPALSMKPMYFPLRSSQTKSGVGGAVIEQRSPDSTAGDFGNDGVGAIVMGTAPLTELVDVDAMTTSHAYASHKLHASDKRLKCGAGSIAVPLSTAVILPSVTELTNQAEALNSPPSAMSPISAMRRAMEKGARPMRRPHDASAASPLTHARSGSGGDRDEAAKATALRRDVVRRTLSLLGLPTSTGVSAGVDRCEAAVESPSQVPEDGAGVGEHAHVTTSSQSSVRDRLGSALAPEVPSPSAAVAPRTPAERTQVNTDAEFPCSPVVRTFGAFLQLMQPAPPPPIPVVSLSDSQTARSEPCSTVRDNVAGNGQQFHTIPPLPPPLPLPPPYGETPAPQPAFGAGTFASAQDLVAHVRLLLPWMIFASKKRRRVVGGEDGLADDLAMSLLSLSSLPIPAALERTTRAGSLSFSQPQQRGAPPTRSAAITCRSTFVDGEVTLVSDHVDAVLPTWAYLSSHIADAVPPMHVISVPTVAVVRDDFLTIASTGSYNHHNSMANSIVGGVATSLSSTAATPLIVDELVDRQSCLYPHGLADACALAQLRRLKPKTATAGASAQSSLRFLRLELQVDVQHIPPTVRGVAPAERQCMLDQVLTEFTLTGVLPTTVLRGVLNDAALRLLASVDEQVLRQVAGEVDLASQAEVDSHDGDASSTLAVPTVAAQAHRQRVVPLSLHVHTLQGEPGGASSHTPAASPISGETGSLRHLPTGLTTTPTRLILTVLVHVQQTSATSTASEAQETPATNNEQKLQANKEGREGASVTMEAPSSSSAAGATARMDDNASVSLASTVVQHLFPLTFGLSRFTTKLSLSSAVDYDVQHTTKRTSSAESPSSGTAEAVEEEAAAVSAGISGLRTAESRGATTSTTTEEGPRIARARGAAQPWAWQDISLGSVRAWCGLAELKPLPTSAAMMSSSSPPAFSRVARAVVAGADSTASMSTFLPSQTGSKQRRSLKKALPEVATTVSTTAEGVVVAAAAAASASQGVSGTAAKQEVISKREMKGQLVEDDKDRGEFDDGSAISVSLRRCDVAKETMALTAAVEAVRCCVDALCGHARRLRVLMDIVKDEVEAVQVDADNSGNGAADYCGVEGREEHQRKAHAGRRCTVVFASTDSTSKTGATPSRRCVSDHAYMQDIMVAVQKMLGYGLTRLIITCLSAPESAEDSEASTTAENVADCDAEKRNAGPRSVLFSMLASAEGSDDSDVAPTCSIAQQLRRRFSVYGRYLTKRVCAPLEELEMLFVECTSSAATTPRTTTATPTILKDGNGSPSDVSSPTRQAVLGAQVMLKETRRHRRRAAGVDASQDEVKWSGAGKTEEADEYAVDSTVLPALSVAKAAVQLCRMMAGTSAPLCDAGAVASGKEFSRVQHMPMAATSSGGLATMSNPVSLIQCHDRRNYRSISRSPFASIRMVGAAAGALHSLHERVASLVDTITRGLRLLEAEEQRWATLQEPLACLREYWGDIRVIINKERVQRCEVTLSSLVALERQVRGTLAMEEVRGWSSIVEEEITSAAEAESALAVVVELGKLTVSASQSRTFNQRCVAQLPIRTPVATLPLMRDLSKADLSPEQPLEVPQRAMMAEECKEERATVGSDEHSEVEVEEWLLKPLLPKRSHLLDVERDESQVAAEGELQDTFVGDAIVVESGGDDSIEASTEKLDNQPVEFAETMTSPPLSLLSTAASNSLTATPTPKQMPQHSQLKQNGLAKRSRQAPTTQPQSQTQSRGKASCSRTQVSQGSSTPPISLPHSRSLAAASSSLARLSQRRGAAAADASTRAVVSMEGALALAPLNVDVIVLRQATPFVAVGVALFLLLLFL</sequence>
<feature type="compositionally biased region" description="Low complexity" evidence="1">
    <location>
        <begin position="275"/>
        <end position="292"/>
    </location>
</feature>
<feature type="compositionally biased region" description="Polar residues" evidence="1">
    <location>
        <begin position="867"/>
        <end position="878"/>
    </location>
</feature>
<evidence type="ECO:0000313" key="4">
    <source>
        <dbReference type="Proteomes" id="UP000319462"/>
    </source>
</evidence>
<keyword evidence="2" id="KW-1133">Transmembrane helix</keyword>
<dbReference type="EMBL" id="LS997606">
    <property type="protein sequence ID" value="SYZ63023.1"/>
    <property type="molecule type" value="Genomic_DNA"/>
</dbReference>
<keyword evidence="2" id="KW-0472">Membrane</keyword>
<name>A0A3P3YYG8_LEIBR</name>
<gene>
    <name evidence="3" type="ORF">LBRM2904_07.0590</name>
</gene>
<feature type="region of interest" description="Disordered" evidence="1">
    <location>
        <begin position="1726"/>
        <end position="1791"/>
    </location>
</feature>